<accession>A0ABU3ZEW0</accession>
<evidence type="ECO:0000313" key="3">
    <source>
        <dbReference type="Proteomes" id="UP001186452"/>
    </source>
</evidence>
<dbReference type="Proteomes" id="UP001186452">
    <property type="component" value="Unassembled WGS sequence"/>
</dbReference>
<comment type="caution">
    <text evidence="2">The sequence shown here is derived from an EMBL/GenBank/DDBJ whole genome shotgun (WGS) entry which is preliminary data.</text>
</comment>
<dbReference type="InterPro" id="IPR010321">
    <property type="entry name" value="DUF922"/>
</dbReference>
<evidence type="ECO:0000256" key="1">
    <source>
        <dbReference type="SAM" id="SignalP"/>
    </source>
</evidence>
<feature type="signal peptide" evidence="1">
    <location>
        <begin position="1"/>
        <end position="18"/>
    </location>
</feature>
<name>A0ABU3ZEW0_9GAMM</name>
<proteinExistence type="predicted"/>
<reference evidence="2 3" key="1">
    <citation type="submission" date="2023-10" db="EMBL/GenBank/DDBJ databases">
        <title>Marine bacteria isolated from horseshoe crab.</title>
        <authorList>
            <person name="Cheng T.H."/>
        </authorList>
    </citation>
    <scope>NUCLEOTIDE SEQUENCE [LARGE SCALE GENOMIC DNA]</scope>
    <source>
        <strain evidence="2 3">HSC6</strain>
    </source>
</reference>
<evidence type="ECO:0000313" key="2">
    <source>
        <dbReference type="EMBL" id="MDV5168627.1"/>
    </source>
</evidence>
<organism evidence="2 3">
    <name type="scientific">Photobacterium rosenbergii</name>
    <dbReference type="NCBI Taxonomy" id="294936"/>
    <lineage>
        <taxon>Bacteria</taxon>
        <taxon>Pseudomonadati</taxon>
        <taxon>Pseudomonadota</taxon>
        <taxon>Gammaproteobacteria</taxon>
        <taxon>Vibrionales</taxon>
        <taxon>Vibrionaceae</taxon>
        <taxon>Photobacterium</taxon>
    </lineage>
</organism>
<protein>
    <submittedName>
        <fullName evidence="2">DUF922 domain-containing protein</fullName>
    </submittedName>
</protein>
<keyword evidence="3" id="KW-1185">Reference proteome</keyword>
<dbReference type="Pfam" id="PF06037">
    <property type="entry name" value="DUF922"/>
    <property type="match status" value="1"/>
</dbReference>
<keyword evidence="1" id="KW-0732">Signal</keyword>
<dbReference type="EMBL" id="JAWJZI010000002">
    <property type="protein sequence ID" value="MDV5168627.1"/>
    <property type="molecule type" value="Genomic_DNA"/>
</dbReference>
<gene>
    <name evidence="2" type="ORF">R2X38_06400</name>
</gene>
<dbReference type="RefSeq" id="WP_317521343.1">
    <property type="nucleotide sequence ID" value="NZ_JAWJZI010000002.1"/>
</dbReference>
<feature type="chain" id="PRO_5045764492" evidence="1">
    <location>
        <begin position="19"/>
        <end position="201"/>
    </location>
</feature>
<sequence>MLYRLLSLAAIVPFYANAAETLLPFSFSTHYEVYIVEGDTISDVEVSFDSDKPKFLKDKNADGYTGWEYDYWADDNTCEIKAFNLDITYKLPRIKQSVASPEISELYREYIEQLYRHEETHCALTVMTINHIYQAFKKGQEGNCTEQNHRVNKLTDRINEDNELFDTYTNHGEIELAVSPFGEEPFYPVCKIPFSGMMAGN</sequence>